<reference evidence="2 3" key="1">
    <citation type="journal article" date="2015" name="Proc. Natl. Acad. Sci. U.S.A.">
        <title>The resurrection genome of Boea hygrometrica: A blueprint for survival of dehydration.</title>
        <authorList>
            <person name="Xiao L."/>
            <person name="Yang G."/>
            <person name="Zhang L."/>
            <person name="Yang X."/>
            <person name="Zhao S."/>
            <person name="Ji Z."/>
            <person name="Zhou Q."/>
            <person name="Hu M."/>
            <person name="Wang Y."/>
            <person name="Chen M."/>
            <person name="Xu Y."/>
            <person name="Jin H."/>
            <person name="Xiao X."/>
            <person name="Hu G."/>
            <person name="Bao F."/>
            <person name="Hu Y."/>
            <person name="Wan P."/>
            <person name="Li L."/>
            <person name="Deng X."/>
            <person name="Kuang T."/>
            <person name="Xiang C."/>
            <person name="Zhu J.K."/>
            <person name="Oliver M.J."/>
            <person name="He Y."/>
        </authorList>
    </citation>
    <scope>NUCLEOTIDE SEQUENCE [LARGE SCALE GENOMIC DNA]</scope>
    <source>
        <strain evidence="3">cv. XS01</strain>
    </source>
</reference>
<evidence type="ECO:0000313" key="3">
    <source>
        <dbReference type="Proteomes" id="UP000250235"/>
    </source>
</evidence>
<proteinExistence type="predicted"/>
<dbReference type="EMBL" id="KV014488">
    <property type="protein sequence ID" value="KZV22034.1"/>
    <property type="molecule type" value="Genomic_DNA"/>
</dbReference>
<evidence type="ECO:0000256" key="1">
    <source>
        <dbReference type="SAM" id="MobiDB-lite"/>
    </source>
</evidence>
<sequence>MTVRWNLINGCDAASHGLWSSPENTIRPLSSRPRVSLSTTGVQLHEDHSFLQDCGFHLGSRPQLYILLSFNSSSRTRGGDTSDAPHKHLGTRGPSSSLETPTCATKIENRSRTRVKIGSLPEDSLPVREYLPRINLDVVKSPTWREDPENHGESPPRYSLPTAIALYKYQTSRRSISHLPVPDAPELPTWWC</sequence>
<dbReference type="AlphaFoldDB" id="A0A2Z7AJT0"/>
<feature type="compositionally biased region" description="Basic and acidic residues" evidence="1">
    <location>
        <begin position="77"/>
        <end position="86"/>
    </location>
</feature>
<evidence type="ECO:0000313" key="2">
    <source>
        <dbReference type="EMBL" id="KZV22034.1"/>
    </source>
</evidence>
<organism evidence="2 3">
    <name type="scientific">Dorcoceras hygrometricum</name>
    <dbReference type="NCBI Taxonomy" id="472368"/>
    <lineage>
        <taxon>Eukaryota</taxon>
        <taxon>Viridiplantae</taxon>
        <taxon>Streptophyta</taxon>
        <taxon>Embryophyta</taxon>
        <taxon>Tracheophyta</taxon>
        <taxon>Spermatophyta</taxon>
        <taxon>Magnoliopsida</taxon>
        <taxon>eudicotyledons</taxon>
        <taxon>Gunneridae</taxon>
        <taxon>Pentapetalae</taxon>
        <taxon>asterids</taxon>
        <taxon>lamiids</taxon>
        <taxon>Lamiales</taxon>
        <taxon>Gesneriaceae</taxon>
        <taxon>Didymocarpoideae</taxon>
        <taxon>Trichosporeae</taxon>
        <taxon>Loxocarpinae</taxon>
        <taxon>Dorcoceras</taxon>
    </lineage>
</organism>
<protein>
    <submittedName>
        <fullName evidence="2">Cysteine-rich receptor-like protein kinase 35</fullName>
    </submittedName>
</protein>
<dbReference type="Proteomes" id="UP000250235">
    <property type="component" value="Unassembled WGS sequence"/>
</dbReference>
<accession>A0A2Z7AJT0</accession>
<keyword evidence="2" id="KW-0808">Transferase</keyword>
<dbReference type="GO" id="GO:0016301">
    <property type="term" value="F:kinase activity"/>
    <property type="evidence" value="ECO:0007669"/>
    <property type="project" value="UniProtKB-KW"/>
</dbReference>
<keyword evidence="3" id="KW-1185">Reference proteome</keyword>
<gene>
    <name evidence="2" type="ORF">F511_39101</name>
</gene>
<name>A0A2Z7AJT0_9LAMI</name>
<keyword evidence="2" id="KW-0418">Kinase</keyword>
<keyword evidence="2" id="KW-0675">Receptor</keyword>
<feature type="region of interest" description="Disordered" evidence="1">
    <location>
        <begin position="76"/>
        <end position="101"/>
    </location>
</feature>